<reference evidence="2 3" key="1">
    <citation type="submission" date="2023-01" db="EMBL/GenBank/DDBJ databases">
        <title>Thalassococcus onchidii sp. nov., isolated from a marine invertebrate from the South China Sea.</title>
        <authorList>
            <person name="Xu S."/>
            <person name="Liu Z."/>
            <person name="Xu Y."/>
        </authorList>
    </citation>
    <scope>NUCLEOTIDE SEQUENCE [LARGE SCALE GENOMIC DNA]</scope>
    <source>
        <strain evidence="2 3">KCTC 32084</strain>
    </source>
</reference>
<comment type="caution">
    <text evidence="2">The sequence shown here is derived from an EMBL/GenBank/DDBJ whole genome shotgun (WGS) entry which is preliminary data.</text>
</comment>
<proteinExistence type="predicted"/>
<sequence length="113" mass="11775">MTTFAKTALIALTVAAGALGVTSAAQAETVEIITAIGFGETQTYATVEAVRAWVIEATQMYGNGDWNTAFRTEMDCFKQGSSQYTTNSIVIGGDVTAAWSCTVKGIPLAAIQG</sequence>
<dbReference type="Proteomes" id="UP001210720">
    <property type="component" value="Unassembled WGS sequence"/>
</dbReference>
<name>A0ABT4XRD0_9RHOB</name>
<accession>A0ABT4XRD0</accession>
<evidence type="ECO:0000313" key="3">
    <source>
        <dbReference type="Proteomes" id="UP001210720"/>
    </source>
</evidence>
<gene>
    <name evidence="2" type="ORF">PFY00_07155</name>
</gene>
<feature type="chain" id="PRO_5047098103" evidence="1">
    <location>
        <begin position="28"/>
        <end position="113"/>
    </location>
</feature>
<keyword evidence="1" id="KW-0732">Signal</keyword>
<dbReference type="EMBL" id="JAQIOY010000002">
    <property type="protein sequence ID" value="MDA7424495.1"/>
    <property type="molecule type" value="Genomic_DNA"/>
</dbReference>
<evidence type="ECO:0000313" key="2">
    <source>
        <dbReference type="EMBL" id="MDA7424495.1"/>
    </source>
</evidence>
<protein>
    <submittedName>
        <fullName evidence="2">Uncharacterized protein</fullName>
    </submittedName>
</protein>
<evidence type="ECO:0000256" key="1">
    <source>
        <dbReference type="SAM" id="SignalP"/>
    </source>
</evidence>
<dbReference type="RefSeq" id="WP_271431849.1">
    <property type="nucleotide sequence ID" value="NZ_JAQIOY010000002.1"/>
</dbReference>
<keyword evidence="3" id="KW-1185">Reference proteome</keyword>
<feature type="signal peptide" evidence="1">
    <location>
        <begin position="1"/>
        <end position="27"/>
    </location>
</feature>
<organism evidence="2 3">
    <name type="scientific">Thalassococcus lentus</name>
    <dbReference type="NCBI Taxonomy" id="1210524"/>
    <lineage>
        <taxon>Bacteria</taxon>
        <taxon>Pseudomonadati</taxon>
        <taxon>Pseudomonadota</taxon>
        <taxon>Alphaproteobacteria</taxon>
        <taxon>Rhodobacterales</taxon>
        <taxon>Roseobacteraceae</taxon>
        <taxon>Thalassococcus</taxon>
    </lineage>
</organism>